<feature type="transmembrane region" description="Helical" evidence="1">
    <location>
        <begin position="109"/>
        <end position="134"/>
    </location>
</feature>
<feature type="transmembrane region" description="Helical" evidence="1">
    <location>
        <begin position="163"/>
        <end position="183"/>
    </location>
</feature>
<name>A0A069J9L4_RHOSG</name>
<dbReference type="Proteomes" id="UP001217325">
    <property type="component" value="Unassembled WGS sequence"/>
</dbReference>
<evidence type="ECO:0000313" key="4">
    <source>
        <dbReference type="EMBL" id="PCK25174.1"/>
    </source>
</evidence>
<feature type="domain" description="DUF112" evidence="2">
    <location>
        <begin position="14"/>
        <end position="434"/>
    </location>
</feature>
<dbReference type="EMBL" id="JARDXE010000005">
    <property type="protein sequence ID" value="MDE8645258.1"/>
    <property type="molecule type" value="Genomic_DNA"/>
</dbReference>
<dbReference type="EMBL" id="NOVD01000019">
    <property type="protein sequence ID" value="PCK25174.1"/>
    <property type="molecule type" value="Genomic_DNA"/>
</dbReference>
<dbReference type="InterPro" id="IPR002823">
    <property type="entry name" value="DUF112_TM"/>
</dbReference>
<keyword evidence="1" id="KW-0472">Membrane</keyword>
<feature type="transmembrane region" description="Helical" evidence="1">
    <location>
        <begin position="6"/>
        <end position="29"/>
    </location>
</feature>
<evidence type="ECO:0000313" key="5">
    <source>
        <dbReference type="Proteomes" id="UP000230886"/>
    </source>
</evidence>
<feature type="transmembrane region" description="Helical" evidence="1">
    <location>
        <begin position="397"/>
        <end position="427"/>
    </location>
</feature>
<dbReference type="Pfam" id="PF01970">
    <property type="entry name" value="TctA"/>
    <property type="match status" value="1"/>
</dbReference>
<comment type="caution">
    <text evidence="4">The sequence shown here is derived from an EMBL/GenBank/DDBJ whole genome shotgun (WGS) entry which is preliminary data.</text>
</comment>
<keyword evidence="1" id="KW-0812">Transmembrane</keyword>
<dbReference type="RefSeq" id="WP_003941745.1">
    <property type="nucleotide sequence ID" value="NZ_AP026691.1"/>
</dbReference>
<feature type="transmembrane region" description="Helical" evidence="1">
    <location>
        <begin position="189"/>
        <end position="209"/>
    </location>
</feature>
<organism evidence="4 5">
    <name type="scientific">Rhodococcus qingshengii</name>
    <dbReference type="NCBI Taxonomy" id="334542"/>
    <lineage>
        <taxon>Bacteria</taxon>
        <taxon>Bacillati</taxon>
        <taxon>Actinomycetota</taxon>
        <taxon>Actinomycetes</taxon>
        <taxon>Mycobacteriales</taxon>
        <taxon>Nocardiaceae</taxon>
        <taxon>Rhodococcus</taxon>
        <taxon>Rhodococcus erythropolis group</taxon>
    </lineage>
</organism>
<feature type="transmembrane region" description="Helical" evidence="1">
    <location>
        <begin position="358"/>
        <end position="377"/>
    </location>
</feature>
<sequence length="460" mass="48326">MSSVLTNEILIAVLFGIIGAVAFTFIGLISGTDETATIAPLTLLVILLGAPPAAVFTFFLSGAIAKHMTHAVPTMLLGIPGDTMAIPLLPEAQMMRSLGIPHIALRKAISGAVISAFVAVPVAVLFATILAPFADTVQSIAPWLFLVAAIGIAYASPGRWAGVVALVPFVILILGARALTSNYDVSLNISYFLAIAVGPLIADLALTLGPSSRKDMERSEPKTVALAPDIKGWKGYFPNPLKVLDRKQIGYTAAASTVSSATFVFSPVAMTVLMGELVGARIKNGYHRLTTMVSAKNGTTESTYIAETLIPLVAFGLPLSPLAAGPAAPLFNAPPVFETNQETGVINNLSTYLTQWEFLLYGLLAVVTATVIAYPFAMNYAYRAASAVVKHISHEAVIAVFTGLVVVISIWEGGILGLLITVTVGLVGGLLGRLFKIHGGVLFMGYYVALFSVPALINLF</sequence>
<feature type="transmembrane region" description="Helical" evidence="1">
    <location>
        <begin position="41"/>
        <end position="65"/>
    </location>
</feature>
<dbReference type="AlphaFoldDB" id="A0A069J9L4"/>
<evidence type="ECO:0000313" key="3">
    <source>
        <dbReference type="EMBL" id="MDE8645258.1"/>
    </source>
</evidence>
<reference evidence="3" key="2">
    <citation type="submission" date="2023-02" db="EMBL/GenBank/DDBJ databases">
        <title>A novel hydrolase synthesized by Rhodococcus erythropolis HQ is responsible for the detoxification of Zearalenone.</title>
        <authorList>
            <person name="Hu J."/>
            <person name="Xu J."/>
        </authorList>
    </citation>
    <scope>NUCLEOTIDE SEQUENCE</scope>
    <source>
        <strain evidence="3">HQ</strain>
    </source>
</reference>
<feature type="transmembrane region" description="Helical" evidence="1">
    <location>
        <begin position="439"/>
        <end position="457"/>
    </location>
</feature>
<protein>
    <submittedName>
        <fullName evidence="3">Tripartite tricarboxylate transporter permease</fullName>
    </submittedName>
</protein>
<evidence type="ECO:0000256" key="1">
    <source>
        <dbReference type="SAM" id="Phobius"/>
    </source>
</evidence>
<evidence type="ECO:0000259" key="2">
    <source>
        <dbReference type="Pfam" id="PF01970"/>
    </source>
</evidence>
<dbReference type="Proteomes" id="UP000230886">
    <property type="component" value="Unassembled WGS sequence"/>
</dbReference>
<proteinExistence type="predicted"/>
<accession>A0A069J9L4</accession>
<keyword evidence="1" id="KW-1133">Transmembrane helix</keyword>
<gene>
    <name evidence="4" type="ORF">CHR55_22280</name>
    <name evidence="3" type="ORF">PXH69_09865</name>
</gene>
<accession>A0A2A5J6F0</accession>
<reference evidence="4 5" key="1">
    <citation type="submission" date="2017-07" db="EMBL/GenBank/DDBJ databases">
        <title>Draft sequence of Rhodococcus enclensis 23b-28.</title>
        <authorList>
            <person name="Besaury L."/>
            <person name="Sancelme M."/>
            <person name="Amato P."/>
            <person name="Lallement A."/>
            <person name="Delort A.-M."/>
        </authorList>
    </citation>
    <scope>NUCLEOTIDE SEQUENCE [LARGE SCALE GENOMIC DNA]</scope>
    <source>
        <strain evidence="4 5">23b-28</strain>
    </source>
</reference>
<dbReference type="GeneID" id="57486601"/>